<evidence type="ECO:0000313" key="3">
    <source>
        <dbReference type="Proteomes" id="UP000765509"/>
    </source>
</evidence>
<sequence length="93" mass="10106">MKRIRRISNSHTNPEAEVSDELDAEEVEVVLNSVGHKSSASPSQPSAKRFQSQVIPSTPRNFQPVLSTIPPPSPNPSNSRAALVSPVRHSPFP</sequence>
<proteinExistence type="predicted"/>
<protein>
    <submittedName>
        <fullName evidence="2">Uncharacterized protein</fullName>
    </submittedName>
</protein>
<reference evidence="2" key="1">
    <citation type="submission" date="2021-03" db="EMBL/GenBank/DDBJ databases">
        <title>Draft genome sequence of rust myrtle Austropuccinia psidii MF-1, a brazilian biotype.</title>
        <authorList>
            <person name="Quecine M.C."/>
            <person name="Pachon D.M.R."/>
            <person name="Bonatelli M.L."/>
            <person name="Correr F.H."/>
            <person name="Franceschini L.M."/>
            <person name="Leite T.F."/>
            <person name="Margarido G.R.A."/>
            <person name="Almeida C.A."/>
            <person name="Ferrarezi J.A."/>
            <person name="Labate C.A."/>
        </authorList>
    </citation>
    <scope>NUCLEOTIDE SEQUENCE</scope>
    <source>
        <strain evidence="2">MF-1</strain>
    </source>
</reference>
<dbReference type="AlphaFoldDB" id="A0A9Q3F2R3"/>
<organism evidence="2 3">
    <name type="scientific">Austropuccinia psidii MF-1</name>
    <dbReference type="NCBI Taxonomy" id="1389203"/>
    <lineage>
        <taxon>Eukaryota</taxon>
        <taxon>Fungi</taxon>
        <taxon>Dikarya</taxon>
        <taxon>Basidiomycota</taxon>
        <taxon>Pucciniomycotina</taxon>
        <taxon>Pucciniomycetes</taxon>
        <taxon>Pucciniales</taxon>
        <taxon>Sphaerophragmiaceae</taxon>
        <taxon>Austropuccinia</taxon>
    </lineage>
</organism>
<feature type="compositionally biased region" description="Polar residues" evidence="1">
    <location>
        <begin position="49"/>
        <end position="66"/>
    </location>
</feature>
<accession>A0A9Q3F2R3</accession>
<gene>
    <name evidence="2" type="ORF">O181_069783</name>
</gene>
<comment type="caution">
    <text evidence="2">The sequence shown here is derived from an EMBL/GenBank/DDBJ whole genome shotgun (WGS) entry which is preliminary data.</text>
</comment>
<dbReference type="EMBL" id="AVOT02035667">
    <property type="protein sequence ID" value="MBW0530068.1"/>
    <property type="molecule type" value="Genomic_DNA"/>
</dbReference>
<evidence type="ECO:0000313" key="2">
    <source>
        <dbReference type="EMBL" id="MBW0530068.1"/>
    </source>
</evidence>
<keyword evidence="3" id="KW-1185">Reference proteome</keyword>
<dbReference type="Proteomes" id="UP000765509">
    <property type="component" value="Unassembled WGS sequence"/>
</dbReference>
<name>A0A9Q3F2R3_9BASI</name>
<feature type="compositionally biased region" description="Low complexity" evidence="1">
    <location>
        <begin position="37"/>
        <end position="48"/>
    </location>
</feature>
<feature type="region of interest" description="Disordered" evidence="1">
    <location>
        <begin position="35"/>
        <end position="93"/>
    </location>
</feature>
<feature type="region of interest" description="Disordered" evidence="1">
    <location>
        <begin position="1"/>
        <end position="23"/>
    </location>
</feature>
<evidence type="ECO:0000256" key="1">
    <source>
        <dbReference type="SAM" id="MobiDB-lite"/>
    </source>
</evidence>